<sequence length="218" mass="24954">MEIKKDLLDKGFIFIPKWEVNQSASELASGLGQVVKISDYWNYSTIPVTQKLQPKKQSQSSNNQYSGEFGLDAFPLHTDLAHWDLPPKYLMLRCIKGYNQVSTKVLPLRAVWDLTMSHGLRRAVVKTRGKHGCMLPLFFKINGEYCLRWDPLFLEPLNENARAIKSLMLSDKVWDSAINVKLVNCGDTLIINNHLNLHARSSVPFECTGRVIERVYFN</sequence>
<protein>
    <submittedName>
        <fullName evidence="2">Taurine catabolism dioxygenase TauD, TfdA family</fullName>
    </submittedName>
</protein>
<dbReference type="Gene3D" id="3.60.130.10">
    <property type="entry name" value="Clavaminate synthase-like"/>
    <property type="match status" value="1"/>
</dbReference>
<accession>A0A1W6W416</accession>
<reference evidence="2" key="1">
    <citation type="submission" date="2016-10" db="EMBL/GenBank/DDBJ databases">
        <title>The High Quality Genome of Vibrio alginolyticus K01M1.</title>
        <authorList>
            <person name="Wendling C."/>
            <person name="Chibani C.M."/>
            <person name="Hertel R."/>
            <person name="Sproer C."/>
            <person name="Bunk B."/>
            <person name="Overmann J."/>
            <person name="Roth O."/>
            <person name="Liesegang H."/>
        </authorList>
    </citation>
    <scope>NUCLEOTIDE SEQUENCE</scope>
    <source>
        <strain evidence="2">K05K4</strain>
    </source>
</reference>
<gene>
    <name evidence="2" type="ORF">K05K4_12870</name>
</gene>
<name>A0A1W6W416_VIBAL</name>
<dbReference type="AlphaFoldDB" id="A0A1W6W416"/>
<proteinExistence type="predicted"/>
<dbReference type="GO" id="GO:0016706">
    <property type="term" value="F:2-oxoglutarate-dependent dioxygenase activity"/>
    <property type="evidence" value="ECO:0007669"/>
    <property type="project" value="UniProtKB-ARBA"/>
</dbReference>
<dbReference type="RefSeq" id="WP_086046663.1">
    <property type="nucleotide sequence ID" value="NZ_CP017889.1"/>
</dbReference>
<keyword evidence="2" id="KW-0223">Dioxygenase</keyword>
<dbReference type="InterPro" id="IPR042098">
    <property type="entry name" value="TauD-like_sf"/>
</dbReference>
<evidence type="ECO:0000313" key="2">
    <source>
        <dbReference type="EMBL" id="ARP18125.1"/>
    </source>
</evidence>
<keyword evidence="1" id="KW-0560">Oxidoreductase</keyword>
<dbReference type="SUPFAM" id="SSF51197">
    <property type="entry name" value="Clavaminate synthase-like"/>
    <property type="match status" value="1"/>
</dbReference>
<organism evidence="2">
    <name type="scientific">Vibrio alginolyticus</name>
    <dbReference type="NCBI Taxonomy" id="663"/>
    <lineage>
        <taxon>Bacteria</taxon>
        <taxon>Pseudomonadati</taxon>
        <taxon>Pseudomonadota</taxon>
        <taxon>Gammaproteobacteria</taxon>
        <taxon>Vibrionales</taxon>
        <taxon>Vibrionaceae</taxon>
        <taxon>Vibrio</taxon>
    </lineage>
</organism>
<dbReference type="EMBL" id="CP017902">
    <property type="protein sequence ID" value="ARP18125.1"/>
    <property type="molecule type" value="Genomic_DNA"/>
</dbReference>
<evidence type="ECO:0000256" key="1">
    <source>
        <dbReference type="ARBA" id="ARBA00023002"/>
    </source>
</evidence>